<evidence type="ECO:0000313" key="1">
    <source>
        <dbReference type="EMBL" id="KAF5842500.1"/>
    </source>
</evidence>
<dbReference type="Proteomes" id="UP000815325">
    <property type="component" value="Unassembled WGS sequence"/>
</dbReference>
<proteinExistence type="predicted"/>
<keyword evidence="2" id="KW-1185">Reference proteome</keyword>
<organism evidence="1 2">
    <name type="scientific">Dunaliella salina</name>
    <name type="common">Green alga</name>
    <name type="synonym">Protococcus salinus</name>
    <dbReference type="NCBI Taxonomy" id="3046"/>
    <lineage>
        <taxon>Eukaryota</taxon>
        <taxon>Viridiplantae</taxon>
        <taxon>Chlorophyta</taxon>
        <taxon>core chlorophytes</taxon>
        <taxon>Chlorophyceae</taxon>
        <taxon>CS clade</taxon>
        <taxon>Chlamydomonadales</taxon>
        <taxon>Dunaliellaceae</taxon>
        <taxon>Dunaliella</taxon>
    </lineage>
</organism>
<protein>
    <recommendedName>
        <fullName evidence="3">Encoded protein</fullName>
    </recommendedName>
</protein>
<comment type="caution">
    <text evidence="1">The sequence shown here is derived from an EMBL/GenBank/DDBJ whole genome shotgun (WGS) entry which is preliminary data.</text>
</comment>
<accession>A0ABQ7H6L0</accession>
<reference evidence="1" key="1">
    <citation type="submission" date="2017-08" db="EMBL/GenBank/DDBJ databases">
        <authorList>
            <person name="Polle J.E."/>
            <person name="Barry K."/>
            <person name="Cushman J."/>
            <person name="Schmutz J."/>
            <person name="Tran D."/>
            <person name="Hathwaick L.T."/>
            <person name="Yim W.C."/>
            <person name="Jenkins J."/>
            <person name="Mckie-Krisberg Z.M."/>
            <person name="Prochnik S."/>
            <person name="Lindquist E."/>
            <person name="Dockter R.B."/>
            <person name="Adam C."/>
            <person name="Molina H."/>
            <person name="Bunkerborg J."/>
            <person name="Jin E."/>
            <person name="Buchheim M."/>
            <person name="Magnuson J."/>
        </authorList>
    </citation>
    <scope>NUCLEOTIDE SEQUENCE</scope>
    <source>
        <strain evidence="1">CCAP 19/18</strain>
    </source>
</reference>
<dbReference type="EMBL" id="MU069460">
    <property type="protein sequence ID" value="KAF5842500.1"/>
    <property type="molecule type" value="Genomic_DNA"/>
</dbReference>
<name>A0ABQ7H6L0_DUNSA</name>
<evidence type="ECO:0000313" key="2">
    <source>
        <dbReference type="Proteomes" id="UP000815325"/>
    </source>
</evidence>
<evidence type="ECO:0008006" key="3">
    <source>
        <dbReference type="Google" id="ProtNLM"/>
    </source>
</evidence>
<sequence length="85" mass="10057">MLGTCKPGSEKCFFCGCVCVHENAMFEMRASCGMRVPLLLAFQVVFQLIIFRLQSRHKTIASRWGQDVRKHRYMYKVFKPMFLFR</sequence>
<gene>
    <name evidence="1" type="ORF">DUNSADRAFT_6744</name>
</gene>